<dbReference type="EMBL" id="BNGU01000037">
    <property type="protein sequence ID" value="GHM59814.1"/>
    <property type="molecule type" value="Genomic_DNA"/>
</dbReference>
<feature type="transmembrane region" description="Helical" evidence="5">
    <location>
        <begin position="301"/>
        <end position="322"/>
    </location>
</feature>
<keyword evidence="5" id="KW-0812">Transmembrane</keyword>
<dbReference type="Proteomes" id="UP000637906">
    <property type="component" value="Unassembled WGS sequence"/>
</dbReference>
<keyword evidence="5" id="KW-1133">Transmembrane helix</keyword>
<evidence type="ECO:0000256" key="4">
    <source>
        <dbReference type="SAM" id="MobiDB-lite"/>
    </source>
</evidence>
<gene>
    <name evidence="6" type="ORF">sL5_08070</name>
</gene>
<accession>A0A8J3HPT1</accession>
<protein>
    <recommendedName>
        <fullName evidence="8">Ankyrin repeat domain-containing protein</fullName>
    </recommendedName>
</protein>
<dbReference type="PROSITE" id="PS50088">
    <property type="entry name" value="ANK_REPEAT"/>
    <property type="match status" value="1"/>
</dbReference>
<feature type="compositionally biased region" description="Polar residues" evidence="4">
    <location>
        <begin position="337"/>
        <end position="359"/>
    </location>
</feature>
<feature type="transmembrane region" description="Helical" evidence="5">
    <location>
        <begin position="244"/>
        <end position="267"/>
    </location>
</feature>
<name>A0A8J3HPT1_9RICK</name>
<reference evidence="6 7" key="1">
    <citation type="journal article" date="2021" name="Microb. Ecol.">
        <title>Candidatus Mesenet longicola: Novel Endosymbionts of Brontispa longissima that Induce Cytoplasmic Incompatibility.</title>
        <authorList>
            <person name="Takano S."/>
            <person name="Gotoh Y."/>
            <person name="Hayashi T."/>
        </authorList>
    </citation>
    <scope>NUCLEOTIDE SEQUENCE [LARGE SCALE GENOMIC DNA]</scope>
    <source>
        <strain evidence="6">L5</strain>
    </source>
</reference>
<keyword evidence="7" id="KW-1185">Reference proteome</keyword>
<organism evidence="6 7">
    <name type="scientific">Candidatus Mesenet longicola</name>
    <dbReference type="NCBI Taxonomy" id="1892558"/>
    <lineage>
        <taxon>Bacteria</taxon>
        <taxon>Pseudomonadati</taxon>
        <taxon>Pseudomonadota</taxon>
        <taxon>Alphaproteobacteria</taxon>
        <taxon>Rickettsiales</taxon>
        <taxon>Anaplasmataceae</taxon>
        <taxon>Candidatus Mesenet</taxon>
    </lineage>
</organism>
<evidence type="ECO:0000313" key="6">
    <source>
        <dbReference type="EMBL" id="GHM59814.1"/>
    </source>
</evidence>
<dbReference type="InterPro" id="IPR002110">
    <property type="entry name" value="Ankyrin_rpt"/>
</dbReference>
<dbReference type="PANTHER" id="PTHR24198:SF165">
    <property type="entry name" value="ANKYRIN REPEAT-CONTAINING PROTEIN-RELATED"/>
    <property type="match status" value="1"/>
</dbReference>
<proteinExistence type="predicted"/>
<evidence type="ECO:0000313" key="7">
    <source>
        <dbReference type="Proteomes" id="UP000637906"/>
    </source>
</evidence>
<dbReference type="AlphaFoldDB" id="A0A8J3HPT1"/>
<feature type="repeat" description="ANK" evidence="3">
    <location>
        <begin position="137"/>
        <end position="169"/>
    </location>
</feature>
<comment type="caution">
    <text evidence="6">The sequence shown here is derived from an EMBL/GenBank/DDBJ whole genome shotgun (WGS) entry which is preliminary data.</text>
</comment>
<evidence type="ECO:0008006" key="8">
    <source>
        <dbReference type="Google" id="ProtNLM"/>
    </source>
</evidence>
<evidence type="ECO:0000256" key="1">
    <source>
        <dbReference type="ARBA" id="ARBA00022737"/>
    </source>
</evidence>
<evidence type="ECO:0000256" key="2">
    <source>
        <dbReference type="ARBA" id="ARBA00023043"/>
    </source>
</evidence>
<dbReference type="InterPro" id="IPR036770">
    <property type="entry name" value="Ankyrin_rpt-contain_sf"/>
</dbReference>
<sequence>MKKGINVLKNAVLRKAVDDCNLQKVEEALKEATLDNINHRIYHNHQGWHYYSTLLDDAIVDQDCPDSIANTLIEHGADIRIKGEYGRTSLINAIIHKKDSIAQKIINVILSEGIKQKLPEESVDEYISKEISIKDNGGKSALHYSLYYERFEVTQTLLRYHAKVEKEDIELARSKDNQQIVKLLEMKFNAQLSTIRATTLNTTKPDIKSIMEQICNTNRSNGAFDLRNCTAENTAIADTNSTTILGSTTLILAMVNTAAAAMLGIVAQNTPNILTMFNGKSLPEFNQTDISPTQKDDSGSIAGIVTGILGAIVVGIVGCFVVKKCRSNHQEIEYDSVPSTLGQPQSEHTGQSSTSETSV</sequence>
<dbReference type="PANTHER" id="PTHR24198">
    <property type="entry name" value="ANKYRIN REPEAT AND PROTEIN KINASE DOMAIN-CONTAINING PROTEIN"/>
    <property type="match status" value="1"/>
</dbReference>
<keyword evidence="2 3" id="KW-0040">ANK repeat</keyword>
<dbReference type="SMART" id="SM00248">
    <property type="entry name" value="ANK"/>
    <property type="match status" value="3"/>
</dbReference>
<dbReference type="Gene3D" id="1.25.40.20">
    <property type="entry name" value="Ankyrin repeat-containing domain"/>
    <property type="match status" value="1"/>
</dbReference>
<feature type="region of interest" description="Disordered" evidence="4">
    <location>
        <begin position="336"/>
        <end position="359"/>
    </location>
</feature>
<keyword evidence="1" id="KW-0677">Repeat</keyword>
<keyword evidence="5" id="KW-0472">Membrane</keyword>
<dbReference type="SUPFAM" id="SSF48403">
    <property type="entry name" value="Ankyrin repeat"/>
    <property type="match status" value="1"/>
</dbReference>
<evidence type="ECO:0000256" key="5">
    <source>
        <dbReference type="SAM" id="Phobius"/>
    </source>
</evidence>
<evidence type="ECO:0000256" key="3">
    <source>
        <dbReference type="PROSITE-ProRule" id="PRU00023"/>
    </source>
</evidence>